<dbReference type="Gene3D" id="1.10.510.10">
    <property type="entry name" value="Transferase(Phosphotransferase) domain 1"/>
    <property type="match status" value="1"/>
</dbReference>
<feature type="region of interest" description="Disordered" evidence="1">
    <location>
        <begin position="483"/>
        <end position="513"/>
    </location>
</feature>
<reference evidence="3" key="1">
    <citation type="submission" date="2023-06" db="EMBL/GenBank/DDBJ databases">
        <authorList>
            <person name="Noh H."/>
        </authorList>
    </citation>
    <scope>NUCLEOTIDE SEQUENCE</scope>
    <source>
        <strain evidence="3">DUCC20226</strain>
    </source>
</reference>
<proteinExistence type="predicted"/>
<accession>A0AAD9WAI0</accession>
<dbReference type="Pfam" id="PF00069">
    <property type="entry name" value="Pkinase"/>
    <property type="match status" value="1"/>
</dbReference>
<dbReference type="EMBL" id="JAUJFL010000001">
    <property type="protein sequence ID" value="KAK2615843.1"/>
    <property type="molecule type" value="Genomic_DNA"/>
</dbReference>
<dbReference type="PANTHER" id="PTHR38166">
    <property type="entry name" value="C2H2-TYPE DOMAIN-CONTAINING PROTEIN-RELATED"/>
    <property type="match status" value="1"/>
</dbReference>
<feature type="compositionally biased region" description="Low complexity" evidence="1">
    <location>
        <begin position="22"/>
        <end position="34"/>
    </location>
</feature>
<dbReference type="GO" id="GO:0005524">
    <property type="term" value="F:ATP binding"/>
    <property type="evidence" value="ECO:0007669"/>
    <property type="project" value="InterPro"/>
</dbReference>
<dbReference type="PANTHER" id="PTHR38166:SF1">
    <property type="entry name" value="C2H2-TYPE DOMAIN-CONTAINING PROTEIN"/>
    <property type="match status" value="1"/>
</dbReference>
<dbReference type="InterPro" id="IPR011009">
    <property type="entry name" value="Kinase-like_dom_sf"/>
</dbReference>
<organism evidence="3 4">
    <name type="scientific">Phomopsis amygdali</name>
    <name type="common">Fusicoccum amygdali</name>
    <dbReference type="NCBI Taxonomy" id="1214568"/>
    <lineage>
        <taxon>Eukaryota</taxon>
        <taxon>Fungi</taxon>
        <taxon>Dikarya</taxon>
        <taxon>Ascomycota</taxon>
        <taxon>Pezizomycotina</taxon>
        <taxon>Sordariomycetes</taxon>
        <taxon>Sordariomycetidae</taxon>
        <taxon>Diaporthales</taxon>
        <taxon>Diaporthaceae</taxon>
        <taxon>Diaporthe</taxon>
    </lineage>
</organism>
<keyword evidence="4" id="KW-1185">Reference proteome</keyword>
<protein>
    <recommendedName>
        <fullName evidence="2">Protein kinase domain-containing protein</fullName>
    </recommendedName>
</protein>
<dbReference type="AlphaFoldDB" id="A0AAD9WAI0"/>
<feature type="compositionally biased region" description="Basic and acidic residues" evidence="1">
    <location>
        <begin position="798"/>
        <end position="809"/>
    </location>
</feature>
<name>A0AAD9WAI0_PHOAM</name>
<evidence type="ECO:0000259" key="2">
    <source>
        <dbReference type="PROSITE" id="PS50011"/>
    </source>
</evidence>
<dbReference type="Gene3D" id="3.30.200.20">
    <property type="entry name" value="Phosphorylase Kinase, domain 1"/>
    <property type="match status" value="1"/>
</dbReference>
<evidence type="ECO:0000313" key="4">
    <source>
        <dbReference type="Proteomes" id="UP001265746"/>
    </source>
</evidence>
<evidence type="ECO:0000313" key="3">
    <source>
        <dbReference type="EMBL" id="KAK2615843.1"/>
    </source>
</evidence>
<evidence type="ECO:0000256" key="1">
    <source>
        <dbReference type="SAM" id="MobiDB-lite"/>
    </source>
</evidence>
<dbReference type="Proteomes" id="UP001265746">
    <property type="component" value="Unassembled WGS sequence"/>
</dbReference>
<gene>
    <name evidence="3" type="ORF">N8I77_002568</name>
</gene>
<feature type="region of interest" description="Disordered" evidence="1">
    <location>
        <begin position="1"/>
        <end position="34"/>
    </location>
</feature>
<feature type="domain" description="Protein kinase" evidence="2">
    <location>
        <begin position="307"/>
        <end position="673"/>
    </location>
</feature>
<sequence>MPTSEMSDLDGPSAGSPITGAETTTMESKSTWSSTSSAETELDNFWHDSSLSNHFYTTQDTTLDTFNFNDDSLFFGPYHSCNNSQSHTRDQDVSHVAHTSTGGIDSIDFANPSQLDLGFPQELIPVAQELENVVADGESMDLSWTTMGLEDGSALSLKDKINNALVRGDGGRLFIPDDAFKVILSQQAVLTELIGYFPAMPALEVQKMATSITANPQDLRLLRIFGVLLLMGKVDKIIDFIAQEELVLPLTDFARSCFNGWHQADLEAFEKLQWRFFSPVFSDMAKQEDDYVDLDEKMILPYIESWENKKQNHYKGGNSEVWKVKIHDAHYNFQNLQTAIPNNPYFAIKRLKSKDEEAFHREVRNLQRLHNADHPNLLSLLATYKYRGSYHLVFPWADSDLRRLWQSNDNPQQPGKEEMRWLANQCASIADALKSVHAGAESWLNSTDDPAGQQRLMNKIGIHGDIKPENIFIFSKGQKARELAMGPPTTGKGSTIPSDRSSRSSSPSSVMDDRDMVIGDFGGGDFYDASKHPDPLRQMTVTYRPPEYDTKLKPVSRSWDIWGLGCTYLEFVTWFLLGHSGLKEFAKRRTTRTAAGKLSDEYFDTFVDPSQTGGIGATLKGSVLTWINDLSRHRNASPFIRDFLNFISHRMFVIENAYLNRASGDEVAEHINSLSEKCRQDDSYCAPSPLASSVWDVESTDSSITTLSSTTPDDFSLGFTNTEDITGGASNTTWNFSMDMNPLQWNTAPVLPASGLTYNSLNCADVLGTWNYTAPVMWNNNGMGQVSASVEKTRKRKLNDNLEGLERRVSPKTSTSPQDSGSSTVDESPAASSTKTGEKRFACPYYKSNPGKFRQKRTCCGPGWPTVHRVKEHLYRCHTIGKHTCSRCLKKCKSASELLAHQRASVPCETRTDAFPEGTMLPSQEEALRIKKRVPPNTTEEQRWNEVYLVLFPEETGALPSPFYEDEPAETRLPEGSKQPEPSDNWLCSASEYEKYLSQSLPPRVQRELEREVQREFGFVGDATQTRKVVDMVQKLQLRLFKQFENERGSSSSSKG</sequence>
<dbReference type="GO" id="GO:0004672">
    <property type="term" value="F:protein kinase activity"/>
    <property type="evidence" value="ECO:0007669"/>
    <property type="project" value="InterPro"/>
</dbReference>
<feature type="region of interest" description="Disordered" evidence="1">
    <location>
        <begin position="788"/>
        <end position="835"/>
    </location>
</feature>
<feature type="region of interest" description="Disordered" evidence="1">
    <location>
        <begin position="961"/>
        <end position="985"/>
    </location>
</feature>
<feature type="compositionally biased region" description="Polar residues" evidence="1">
    <location>
        <begin position="811"/>
        <end position="835"/>
    </location>
</feature>
<feature type="compositionally biased region" description="Low complexity" evidence="1">
    <location>
        <begin position="497"/>
        <end position="510"/>
    </location>
</feature>
<dbReference type="SMART" id="SM00220">
    <property type="entry name" value="S_TKc"/>
    <property type="match status" value="1"/>
</dbReference>
<comment type="caution">
    <text evidence="3">The sequence shown here is derived from an EMBL/GenBank/DDBJ whole genome shotgun (WGS) entry which is preliminary data.</text>
</comment>
<dbReference type="InterPro" id="IPR000719">
    <property type="entry name" value="Prot_kinase_dom"/>
</dbReference>
<dbReference type="PROSITE" id="PS50011">
    <property type="entry name" value="PROTEIN_KINASE_DOM"/>
    <property type="match status" value="1"/>
</dbReference>
<dbReference type="SUPFAM" id="SSF56112">
    <property type="entry name" value="Protein kinase-like (PK-like)"/>
    <property type="match status" value="1"/>
</dbReference>